<dbReference type="AlphaFoldDB" id="A0A7Y3W5A1"/>
<dbReference type="Proteomes" id="UP000536835">
    <property type="component" value="Unassembled WGS sequence"/>
</dbReference>
<evidence type="ECO:0000313" key="2">
    <source>
        <dbReference type="Proteomes" id="UP000536835"/>
    </source>
</evidence>
<proteinExistence type="predicted"/>
<name>A0A7Y3W5A1_9PROT</name>
<gene>
    <name evidence="1" type="ORF">HK107_08190</name>
</gene>
<protein>
    <submittedName>
        <fullName evidence="1">DUF1801 domain-containing protein</fullName>
    </submittedName>
</protein>
<organism evidence="1 2">
    <name type="scientific">Parvularcula mediterranea</name>
    <dbReference type="NCBI Taxonomy" id="2732508"/>
    <lineage>
        <taxon>Bacteria</taxon>
        <taxon>Pseudomonadati</taxon>
        <taxon>Pseudomonadota</taxon>
        <taxon>Alphaproteobacteria</taxon>
        <taxon>Parvularculales</taxon>
        <taxon>Parvularculaceae</taxon>
        <taxon>Parvularcula</taxon>
    </lineage>
</organism>
<dbReference type="EMBL" id="JABFCX010000002">
    <property type="protein sequence ID" value="NNU16298.1"/>
    <property type="molecule type" value="Genomic_DNA"/>
</dbReference>
<dbReference type="RefSeq" id="WP_173198398.1">
    <property type="nucleotide sequence ID" value="NZ_JABFCX010000002.1"/>
</dbReference>
<keyword evidence="2" id="KW-1185">Reference proteome</keyword>
<reference evidence="1 2" key="1">
    <citation type="submission" date="2020-05" db="EMBL/GenBank/DDBJ databases">
        <title>Parvularcula mediterraneae sp. nov., isolated from polypropylene straw from shallow seawater of the seashore of Laganas in Zakynthos island, Greece.</title>
        <authorList>
            <person name="Szabo I."/>
            <person name="Al-Omari J."/>
            <person name="Rado J."/>
            <person name="Szerdahelyi G.S."/>
        </authorList>
    </citation>
    <scope>NUCLEOTIDE SEQUENCE [LARGE SCALE GENOMIC DNA]</scope>
    <source>
        <strain evidence="1 2">ZS-1/3</strain>
    </source>
</reference>
<evidence type="ECO:0000313" key="1">
    <source>
        <dbReference type="EMBL" id="NNU16298.1"/>
    </source>
</evidence>
<accession>A0A7Y3W5A1</accession>
<sequence length="132" mass="14682">MMNNAETMLDLLEGRAREIADTVRREVEACAPYAEFGLALGVPTWSLFDRVVSLIPFERKCNLHFWRGSDLDAMLPGRLRGTGAGAIRFIELRSLLDVDAEVKLLLREAFQLQIAHLAEAEAGLEGKVALSR</sequence>
<comment type="caution">
    <text evidence="1">The sequence shown here is derived from an EMBL/GenBank/DDBJ whole genome shotgun (WGS) entry which is preliminary data.</text>
</comment>